<organism evidence="3">
    <name type="scientific">Onchocerca flexuosa</name>
    <dbReference type="NCBI Taxonomy" id="387005"/>
    <lineage>
        <taxon>Eukaryota</taxon>
        <taxon>Metazoa</taxon>
        <taxon>Ecdysozoa</taxon>
        <taxon>Nematoda</taxon>
        <taxon>Chromadorea</taxon>
        <taxon>Rhabditida</taxon>
        <taxon>Spirurina</taxon>
        <taxon>Spiruromorpha</taxon>
        <taxon>Filarioidea</taxon>
        <taxon>Onchocercidae</taxon>
        <taxon>Onchocerca</taxon>
    </lineage>
</organism>
<dbReference type="EMBL" id="UZAJ01000547">
    <property type="protein sequence ID" value="VDO28757.1"/>
    <property type="molecule type" value="Genomic_DNA"/>
</dbReference>
<sequence length="156" mass="18069">MLQCFPTLPAKRDFLIRDYVKLTNEMGKKNYGKNRATTKRYHINFRIFLMGKRILPKRLRQHFCFSLHIRSGHKSSCYTTYFGEGDVKDSNNTNNVLGVTQQIFELISLPINLFACRNLEEKEKSGCLPHNNLVMVVIWQVSVNDEGHLWTDTGGT</sequence>
<name>A0A183H168_9BILA</name>
<evidence type="ECO:0000313" key="2">
    <source>
        <dbReference type="Proteomes" id="UP000267606"/>
    </source>
</evidence>
<proteinExistence type="predicted"/>
<gene>
    <name evidence="1" type="ORF">OFLC_LOCUS1230</name>
</gene>
<protein>
    <submittedName>
        <fullName evidence="1 3">Uncharacterized protein</fullName>
    </submittedName>
</protein>
<dbReference type="WBParaSite" id="OFLC_0000122701-mRNA-1">
    <property type="protein sequence ID" value="OFLC_0000122701-mRNA-1"/>
    <property type="gene ID" value="OFLC_0000122701"/>
</dbReference>
<accession>A0A183H168</accession>
<keyword evidence="2" id="KW-1185">Reference proteome</keyword>
<dbReference type="AlphaFoldDB" id="A0A183H168"/>
<reference evidence="3" key="1">
    <citation type="submission" date="2016-06" db="UniProtKB">
        <authorList>
            <consortium name="WormBaseParasite"/>
        </authorList>
    </citation>
    <scope>IDENTIFICATION</scope>
</reference>
<evidence type="ECO:0000313" key="1">
    <source>
        <dbReference type="EMBL" id="VDO28757.1"/>
    </source>
</evidence>
<evidence type="ECO:0000313" key="3">
    <source>
        <dbReference type="WBParaSite" id="OFLC_0000122701-mRNA-1"/>
    </source>
</evidence>
<dbReference type="Proteomes" id="UP000267606">
    <property type="component" value="Unassembled WGS sequence"/>
</dbReference>
<reference evidence="1 2" key="2">
    <citation type="submission" date="2018-11" db="EMBL/GenBank/DDBJ databases">
        <authorList>
            <consortium name="Pathogen Informatics"/>
        </authorList>
    </citation>
    <scope>NUCLEOTIDE SEQUENCE [LARGE SCALE GENOMIC DNA]</scope>
</reference>